<reference evidence="2" key="1">
    <citation type="submission" date="2021-03" db="EMBL/GenBank/DDBJ databases">
        <title>Antimicrobial resistance genes in bacteria isolated from Japanese honey, and their potential for conferring macrolide and lincosamide resistance in the American foulbrood pathogen Paenibacillus larvae.</title>
        <authorList>
            <person name="Okamoto M."/>
            <person name="Kumagai M."/>
            <person name="Kanamori H."/>
            <person name="Takamatsu D."/>
        </authorList>
    </citation>
    <scope>NUCLEOTIDE SEQUENCE</scope>
    <source>
        <strain evidence="2">J43TS3</strain>
    </source>
</reference>
<dbReference type="InterPro" id="IPR010359">
    <property type="entry name" value="IrrE_HExxH"/>
</dbReference>
<accession>A0A919XAA0</accession>
<dbReference type="EMBL" id="BORP01000004">
    <property type="protein sequence ID" value="GIO27743.1"/>
    <property type="molecule type" value="Genomic_DNA"/>
</dbReference>
<feature type="domain" description="IrrE N-terminal-like" evidence="1">
    <location>
        <begin position="17"/>
        <end position="124"/>
    </location>
</feature>
<comment type="caution">
    <text evidence="2">The sequence shown here is derived from an EMBL/GenBank/DDBJ whole genome shotgun (WGS) entry which is preliminary data.</text>
</comment>
<evidence type="ECO:0000313" key="3">
    <source>
        <dbReference type="Proteomes" id="UP000676917"/>
    </source>
</evidence>
<proteinExistence type="predicted"/>
<sequence length="156" mass="18391">MMQYEKLLDEASSLGLSVYERYLKGQIKGLYSDNVIWMNKSLPTYAEKYCILAEEMGHYKTSVGNILDQSKINNRKQEQRARSWAYEKIVPLSKIIQAHKERIINKYEFAEFLGVTESFLERALERYQEKYGDAINYEGYTICFNPLGVIEWFEDI</sequence>
<evidence type="ECO:0000259" key="1">
    <source>
        <dbReference type="Pfam" id="PF06114"/>
    </source>
</evidence>
<dbReference type="AlphaFoldDB" id="A0A919XAA0"/>
<gene>
    <name evidence="2" type="ORF">J43TS3_23540</name>
</gene>
<dbReference type="Pfam" id="PF06114">
    <property type="entry name" value="Peptidase_M78"/>
    <property type="match status" value="1"/>
</dbReference>
<protein>
    <submittedName>
        <fullName evidence="2">Membrane protein</fullName>
    </submittedName>
</protein>
<dbReference type="Proteomes" id="UP000676917">
    <property type="component" value="Unassembled WGS sequence"/>
</dbReference>
<dbReference type="RefSeq" id="WP_373306342.1">
    <property type="nucleotide sequence ID" value="NZ_BORP01000004.1"/>
</dbReference>
<name>A0A919XAA0_9BACI</name>
<keyword evidence="3" id="KW-1185">Reference proteome</keyword>
<organism evidence="2 3">
    <name type="scientific">Ornithinibacillus bavariensis</name>
    <dbReference type="NCBI Taxonomy" id="545502"/>
    <lineage>
        <taxon>Bacteria</taxon>
        <taxon>Bacillati</taxon>
        <taxon>Bacillota</taxon>
        <taxon>Bacilli</taxon>
        <taxon>Bacillales</taxon>
        <taxon>Bacillaceae</taxon>
        <taxon>Ornithinibacillus</taxon>
    </lineage>
</organism>
<evidence type="ECO:0000313" key="2">
    <source>
        <dbReference type="EMBL" id="GIO27743.1"/>
    </source>
</evidence>